<dbReference type="Gene3D" id="3.40.50.300">
    <property type="entry name" value="P-loop containing nucleotide triphosphate hydrolases"/>
    <property type="match status" value="1"/>
</dbReference>
<keyword evidence="3" id="KW-1185">Reference proteome</keyword>
<evidence type="ECO:0000313" key="2">
    <source>
        <dbReference type="EMBL" id="VEP16788.1"/>
    </source>
</evidence>
<dbReference type="PANTHER" id="PTHR13696">
    <property type="entry name" value="P-LOOP CONTAINING NUCLEOSIDE TRIPHOSPHATE HYDROLASE"/>
    <property type="match status" value="1"/>
</dbReference>
<dbReference type="InterPro" id="IPR027417">
    <property type="entry name" value="P-loop_NTPase"/>
</dbReference>
<accession>A0A563VZA3</accession>
<dbReference type="EMBL" id="CAACVJ010000442">
    <property type="protein sequence ID" value="VEP16788.1"/>
    <property type="molecule type" value="Genomic_DNA"/>
</dbReference>
<organism evidence="2 3">
    <name type="scientific">Hyella patelloides LEGE 07179</name>
    <dbReference type="NCBI Taxonomy" id="945734"/>
    <lineage>
        <taxon>Bacteria</taxon>
        <taxon>Bacillati</taxon>
        <taxon>Cyanobacteriota</taxon>
        <taxon>Cyanophyceae</taxon>
        <taxon>Pleurocapsales</taxon>
        <taxon>Hyellaceae</taxon>
        <taxon>Hyella</taxon>
    </lineage>
</organism>
<reference evidence="2 3" key="1">
    <citation type="submission" date="2019-01" db="EMBL/GenBank/DDBJ databases">
        <authorList>
            <person name="Brito A."/>
        </authorList>
    </citation>
    <scope>NUCLEOTIDE SEQUENCE [LARGE SCALE GENOMIC DNA]</scope>
    <source>
        <strain evidence="2">1</strain>
    </source>
</reference>
<gene>
    <name evidence="2" type="ORF">H1P_4970002</name>
</gene>
<dbReference type="PANTHER" id="PTHR13696:SF52">
    <property type="entry name" value="PARA FAMILY PROTEIN CT_582"/>
    <property type="match status" value="1"/>
</dbReference>
<dbReference type="RefSeq" id="WP_144875531.1">
    <property type="nucleotide sequence ID" value="NZ_LR214231.1"/>
</dbReference>
<evidence type="ECO:0000259" key="1">
    <source>
        <dbReference type="Pfam" id="PF13614"/>
    </source>
</evidence>
<evidence type="ECO:0000313" key="3">
    <source>
        <dbReference type="Proteomes" id="UP000320055"/>
    </source>
</evidence>
<dbReference type="OrthoDB" id="465933at2"/>
<dbReference type="Pfam" id="PF13614">
    <property type="entry name" value="AAA_31"/>
    <property type="match status" value="1"/>
</dbReference>
<dbReference type="CDD" id="cd02042">
    <property type="entry name" value="ParAB_family"/>
    <property type="match status" value="1"/>
</dbReference>
<name>A0A563VZA3_9CYAN</name>
<dbReference type="InterPro" id="IPR050678">
    <property type="entry name" value="DNA_Partitioning_ATPase"/>
</dbReference>
<dbReference type="InterPro" id="IPR025669">
    <property type="entry name" value="AAA_dom"/>
</dbReference>
<dbReference type="Proteomes" id="UP000320055">
    <property type="component" value="Unassembled WGS sequence"/>
</dbReference>
<feature type="domain" description="AAA" evidence="1">
    <location>
        <begin position="13"/>
        <end position="168"/>
    </location>
</feature>
<dbReference type="AlphaFoldDB" id="A0A563VZA3"/>
<dbReference type="SUPFAM" id="SSF52540">
    <property type="entry name" value="P-loop containing nucleoside triphosphate hydrolases"/>
    <property type="match status" value="1"/>
</dbReference>
<sequence>MRSLIKLVSLSDAGGVGKTTIAVNLAYEWSLRGYSVVLIDLDSNHSLDSFVDLEPELDPKLTSARLFESDFDGNYPDKNVFGSKLISVIQGTQELKGMTERLVSRKLREYVLAKTLQKYPLDADLIIFDCRSGFDLLSENALSASTHVLIPLDMGVKALTAANLIQYIWSQCLELDLDPAPEIFGLIPNHFNHKSADELELLSAIKDVAQQLEIPLYPPLRQWQRLKNASLRGQPLKQIRASDPINLNFSQLVDDLEKISLNNYGEKQNSKPR</sequence>
<proteinExistence type="predicted"/>
<protein>
    <submittedName>
        <fullName evidence="2">Putative Chromosome partitioning ATPase ParA family protein</fullName>
    </submittedName>
</protein>